<proteinExistence type="predicted"/>
<sequence length="213" mass="24653">MCDEKELPRTKKAWSKEVAAADIQGLTIHNFPLRSASKMELAQYLLLRVLWREHNAGDLDTHRYGLSDFLEPAKEKLQHYNGWKEYYKHVHLPDQETIPDLMTFSTPRFYQLLIKRSIKDDVKSSTGNEDVIFSPIQTRGQRRQAERAASPTERTTRQMKTMQLETPTKSGPSDTDTDLFGEVSSAETESSIGISPYQEKQKERYTLQRKTNK</sequence>
<feature type="compositionally biased region" description="Polar residues" evidence="1">
    <location>
        <begin position="158"/>
        <end position="174"/>
    </location>
</feature>
<reference evidence="2 3" key="1">
    <citation type="journal article" date="2024" name="IMA Fungus">
        <title>IMA Genome - F19 : A genome assembly and annotation guide to empower mycologists, including annotated draft genome sequences of Ceratocystis pirilliformis, Diaporthe australafricana, Fusarium ophioides, Paecilomyces lecythidis, and Sporothrix stenoceras.</title>
        <authorList>
            <person name="Aylward J."/>
            <person name="Wilson A.M."/>
            <person name="Visagie C.M."/>
            <person name="Spraker J."/>
            <person name="Barnes I."/>
            <person name="Buitendag C."/>
            <person name="Ceriani C."/>
            <person name="Del Mar Angel L."/>
            <person name="du Plessis D."/>
            <person name="Fuchs T."/>
            <person name="Gasser K."/>
            <person name="Kramer D."/>
            <person name="Li W."/>
            <person name="Munsamy K."/>
            <person name="Piso A."/>
            <person name="Price J.L."/>
            <person name="Sonnekus B."/>
            <person name="Thomas C."/>
            <person name="van der Nest A."/>
            <person name="van Dijk A."/>
            <person name="van Heerden A."/>
            <person name="van Vuuren N."/>
            <person name="Yilmaz N."/>
            <person name="Duong T.A."/>
            <person name="van der Merwe N.A."/>
            <person name="Wingfield M.J."/>
            <person name="Wingfield B.D."/>
        </authorList>
    </citation>
    <scope>NUCLEOTIDE SEQUENCE [LARGE SCALE GENOMIC DNA]</scope>
    <source>
        <strain evidence="2 3">CMW 18167</strain>
    </source>
</reference>
<dbReference type="EMBL" id="JAVDPF010000007">
    <property type="protein sequence ID" value="KAL1881729.1"/>
    <property type="molecule type" value="Genomic_DNA"/>
</dbReference>
<accession>A0ABR3Y145</accession>
<feature type="region of interest" description="Disordered" evidence="1">
    <location>
        <begin position="130"/>
        <end position="213"/>
    </location>
</feature>
<name>A0ABR3Y145_9EURO</name>
<gene>
    <name evidence="2" type="ORF">Plec18167_003328</name>
</gene>
<keyword evidence="3" id="KW-1185">Reference proteome</keyword>
<comment type="caution">
    <text evidence="2">The sequence shown here is derived from an EMBL/GenBank/DDBJ whole genome shotgun (WGS) entry which is preliminary data.</text>
</comment>
<evidence type="ECO:0000313" key="2">
    <source>
        <dbReference type="EMBL" id="KAL1881729.1"/>
    </source>
</evidence>
<organism evidence="2 3">
    <name type="scientific">Paecilomyces lecythidis</name>
    <dbReference type="NCBI Taxonomy" id="3004212"/>
    <lineage>
        <taxon>Eukaryota</taxon>
        <taxon>Fungi</taxon>
        <taxon>Dikarya</taxon>
        <taxon>Ascomycota</taxon>
        <taxon>Pezizomycotina</taxon>
        <taxon>Eurotiomycetes</taxon>
        <taxon>Eurotiomycetidae</taxon>
        <taxon>Eurotiales</taxon>
        <taxon>Thermoascaceae</taxon>
        <taxon>Paecilomyces</taxon>
    </lineage>
</organism>
<evidence type="ECO:0000256" key="1">
    <source>
        <dbReference type="SAM" id="MobiDB-lite"/>
    </source>
</evidence>
<evidence type="ECO:0000313" key="3">
    <source>
        <dbReference type="Proteomes" id="UP001583193"/>
    </source>
</evidence>
<dbReference type="Proteomes" id="UP001583193">
    <property type="component" value="Unassembled WGS sequence"/>
</dbReference>
<protein>
    <submittedName>
        <fullName evidence="2">Uncharacterized protein</fullName>
    </submittedName>
</protein>